<dbReference type="SMART" id="SM00213">
    <property type="entry name" value="UBQ"/>
    <property type="match status" value="1"/>
</dbReference>
<dbReference type="Gene3D" id="1.20.225.20">
    <property type="entry name" value="Ub domain-containing protein, DC-UbP/UBTD2, N-terminal domain"/>
    <property type="match status" value="1"/>
</dbReference>
<dbReference type="InterPro" id="IPR032752">
    <property type="entry name" value="DC-UbP/UBTD2_N"/>
</dbReference>
<dbReference type="InterPro" id="IPR000626">
    <property type="entry name" value="Ubiquitin-like_dom"/>
</dbReference>
<dbReference type="OrthoDB" id="1640476at2759"/>
<sequence length="232" mass="26109">MGGCMGTSREPSINVGSGDPLSTSTGVAIGRNQPLSREKQEWSTEVPMTERQLRSKRDEFWETAPAFEGRKEIWDALKAATEQEDISMAQAIVDSANISLPTGSLTEAYDELGNNYKVPLYCINKPSNLIKNEDIRETTVNDNEDEEKDVPTGEAYPVKFRLSTGKEMKLQVYPSDTIHKLKKIINKREGVAIVRQRWFYSGRLLTDKMTVQDADIKKGYVVQIIVSEEDKS</sequence>
<dbReference type="PROSITE" id="PS50053">
    <property type="entry name" value="UBIQUITIN_2"/>
    <property type="match status" value="1"/>
</dbReference>
<gene>
    <name evidence="2" type="ORF">PACLA_8A037549</name>
</gene>
<dbReference type="CDD" id="cd01794">
    <property type="entry name" value="Ubl_UBTD"/>
    <property type="match status" value="1"/>
</dbReference>
<dbReference type="InterPro" id="IPR039869">
    <property type="entry name" value="UBTD1/2"/>
</dbReference>
<keyword evidence="3" id="KW-1185">Reference proteome</keyword>
<dbReference type="Gene3D" id="3.10.20.90">
    <property type="entry name" value="Phosphatidylinositol 3-kinase Catalytic Subunit, Chain A, domain 1"/>
    <property type="match status" value="1"/>
</dbReference>
<accession>A0A7D9DPL7</accession>
<evidence type="ECO:0000313" key="3">
    <source>
        <dbReference type="Proteomes" id="UP001152795"/>
    </source>
</evidence>
<dbReference type="EMBL" id="CACRXK020001640">
    <property type="protein sequence ID" value="CAB3990315.1"/>
    <property type="molecule type" value="Genomic_DNA"/>
</dbReference>
<feature type="compositionally biased region" description="Polar residues" evidence="1">
    <location>
        <begin position="9"/>
        <end position="26"/>
    </location>
</feature>
<comment type="caution">
    <text evidence="2">The sequence shown here is derived from an EMBL/GenBank/DDBJ whole genome shotgun (WGS) entry which is preliminary data.</text>
</comment>
<dbReference type="Proteomes" id="UP001152795">
    <property type="component" value="Unassembled WGS sequence"/>
</dbReference>
<dbReference type="PANTHER" id="PTHR13609">
    <property type="entry name" value="UBIQUITIN DOMAIN CONTAINING 1 PROTEIN-RELATED"/>
    <property type="match status" value="1"/>
</dbReference>
<dbReference type="AlphaFoldDB" id="A0A7D9DPL7"/>
<dbReference type="Pfam" id="PF00240">
    <property type="entry name" value="ubiquitin"/>
    <property type="match status" value="1"/>
</dbReference>
<name>A0A7D9DPL7_PARCT</name>
<protein>
    <submittedName>
        <fullName evidence="2">Ubiquitin domain-containing 2</fullName>
    </submittedName>
</protein>
<feature type="region of interest" description="Disordered" evidence="1">
    <location>
        <begin position="1"/>
        <end position="50"/>
    </location>
</feature>
<dbReference type="SUPFAM" id="SSF54236">
    <property type="entry name" value="Ubiquitin-like"/>
    <property type="match status" value="1"/>
</dbReference>
<evidence type="ECO:0000256" key="1">
    <source>
        <dbReference type="SAM" id="MobiDB-lite"/>
    </source>
</evidence>
<organism evidence="2 3">
    <name type="scientific">Paramuricea clavata</name>
    <name type="common">Red gorgonian</name>
    <name type="synonym">Violescent sea-whip</name>
    <dbReference type="NCBI Taxonomy" id="317549"/>
    <lineage>
        <taxon>Eukaryota</taxon>
        <taxon>Metazoa</taxon>
        <taxon>Cnidaria</taxon>
        <taxon>Anthozoa</taxon>
        <taxon>Octocorallia</taxon>
        <taxon>Malacalcyonacea</taxon>
        <taxon>Plexauridae</taxon>
        <taxon>Paramuricea</taxon>
    </lineage>
</organism>
<proteinExistence type="predicted"/>
<dbReference type="InterPro" id="IPR029071">
    <property type="entry name" value="Ubiquitin-like_domsf"/>
</dbReference>
<dbReference type="Pfam" id="PF16455">
    <property type="entry name" value="UBD"/>
    <property type="match status" value="1"/>
</dbReference>
<dbReference type="InterPro" id="IPR038169">
    <property type="entry name" value="DC-UbP/UBTD2_N_sf"/>
</dbReference>
<evidence type="ECO:0000313" key="2">
    <source>
        <dbReference type="EMBL" id="CAB3990315.1"/>
    </source>
</evidence>
<reference evidence="2" key="1">
    <citation type="submission" date="2020-04" db="EMBL/GenBank/DDBJ databases">
        <authorList>
            <person name="Alioto T."/>
            <person name="Alioto T."/>
            <person name="Gomez Garrido J."/>
        </authorList>
    </citation>
    <scope>NUCLEOTIDE SEQUENCE</scope>
    <source>
        <strain evidence="2">A484AB</strain>
    </source>
</reference>